<protein>
    <submittedName>
        <fullName evidence="1">Uncharacterized protein</fullName>
    </submittedName>
</protein>
<evidence type="ECO:0000313" key="2">
    <source>
        <dbReference type="Proteomes" id="UP000664417"/>
    </source>
</evidence>
<sequence>MFSFLVVCVGLFSGCHFQPLARSAQARFVAVPEQPEVLRFEATGFNIELTLDCVKRRAHWKFRNNGLSTMVLSHQMLQLHHVTSGRSYYLWGLPWQEDQAFPPIDVKPGTYIGLSYTLPVHGEFRRFCAAAEEPWQLHLAVDRKNGKKQWRQSLHNVWLWSGDGVGLPEQE</sequence>
<dbReference type="Proteomes" id="UP000664417">
    <property type="component" value="Unassembled WGS sequence"/>
</dbReference>
<dbReference type="AlphaFoldDB" id="A0A8J7Q3S5"/>
<proteinExistence type="predicted"/>
<dbReference type="EMBL" id="JAFREP010000003">
    <property type="protein sequence ID" value="MBO1317547.1"/>
    <property type="molecule type" value="Genomic_DNA"/>
</dbReference>
<name>A0A8J7Q3S5_9BACT</name>
<dbReference type="RefSeq" id="WP_207856830.1">
    <property type="nucleotide sequence ID" value="NZ_JAFREP010000003.1"/>
</dbReference>
<keyword evidence="2" id="KW-1185">Reference proteome</keyword>
<evidence type="ECO:0000313" key="1">
    <source>
        <dbReference type="EMBL" id="MBO1317547.1"/>
    </source>
</evidence>
<organism evidence="1 2">
    <name type="scientific">Acanthopleuribacter pedis</name>
    <dbReference type="NCBI Taxonomy" id="442870"/>
    <lineage>
        <taxon>Bacteria</taxon>
        <taxon>Pseudomonadati</taxon>
        <taxon>Acidobacteriota</taxon>
        <taxon>Holophagae</taxon>
        <taxon>Acanthopleuribacterales</taxon>
        <taxon>Acanthopleuribacteraceae</taxon>
        <taxon>Acanthopleuribacter</taxon>
    </lineage>
</organism>
<gene>
    <name evidence="1" type="ORF">J3U88_03675</name>
</gene>
<comment type="caution">
    <text evidence="1">The sequence shown here is derived from an EMBL/GenBank/DDBJ whole genome shotgun (WGS) entry which is preliminary data.</text>
</comment>
<accession>A0A8J7Q3S5</accession>
<reference evidence="1" key="1">
    <citation type="submission" date="2021-03" db="EMBL/GenBank/DDBJ databases">
        <authorList>
            <person name="Wang G."/>
        </authorList>
    </citation>
    <scope>NUCLEOTIDE SEQUENCE</scope>
    <source>
        <strain evidence="1">KCTC 12899</strain>
    </source>
</reference>